<dbReference type="EMBL" id="NXFY01000001">
    <property type="protein sequence ID" value="PHO19319.1"/>
    <property type="molecule type" value="Genomic_DNA"/>
</dbReference>
<reference evidence="3 4" key="1">
    <citation type="submission" date="2017-09" db="EMBL/GenBank/DDBJ databases">
        <title>Arcobacter canalis sp. nov., a new species isolated from a water canal contaminated with urban sewage.</title>
        <authorList>
            <person name="Perez-Cataluna A."/>
            <person name="Salas-Masso N."/>
            <person name="Figueras M.J."/>
        </authorList>
    </citation>
    <scope>NUCLEOTIDE SEQUENCE [LARGE SCALE GENOMIC DNA]</scope>
    <source>
        <strain evidence="3 4">F98-3</strain>
    </source>
</reference>
<keyword evidence="1" id="KW-0812">Transmembrane</keyword>
<accession>A0A2G1DLH7</accession>
<gene>
    <name evidence="2" type="ORF">AMOL_1107</name>
    <name evidence="3" type="ORF">CPU12_00650</name>
</gene>
<dbReference type="SUPFAM" id="SSF54523">
    <property type="entry name" value="Pili subunits"/>
    <property type="match status" value="1"/>
</dbReference>
<organism evidence="3 4">
    <name type="scientific">Malaciobacter molluscorum LMG 25693</name>
    <dbReference type="NCBI Taxonomy" id="870501"/>
    <lineage>
        <taxon>Bacteria</taxon>
        <taxon>Pseudomonadati</taxon>
        <taxon>Campylobacterota</taxon>
        <taxon>Epsilonproteobacteria</taxon>
        <taxon>Campylobacterales</taxon>
        <taxon>Arcobacteraceae</taxon>
        <taxon>Malaciobacter</taxon>
    </lineage>
</organism>
<dbReference type="KEGG" id="amol:AMOL_1107"/>
<dbReference type="InterPro" id="IPR045584">
    <property type="entry name" value="Pilin-like"/>
</dbReference>
<dbReference type="EMBL" id="CP032098">
    <property type="protein sequence ID" value="AXX92091.1"/>
    <property type="molecule type" value="Genomic_DNA"/>
</dbReference>
<evidence type="ECO:0000313" key="4">
    <source>
        <dbReference type="Proteomes" id="UP000221222"/>
    </source>
</evidence>
<dbReference type="AlphaFoldDB" id="A0A2G1DLH7"/>
<dbReference type="RefSeq" id="WP_099341136.1">
    <property type="nucleotide sequence ID" value="NZ_CP032098.1"/>
</dbReference>
<protein>
    <recommendedName>
        <fullName evidence="6">Prepilin-type cleavage/methylation domain-containing protein</fullName>
    </recommendedName>
</protein>
<name>A0A2G1DLH7_9BACT</name>
<evidence type="ECO:0000313" key="5">
    <source>
        <dbReference type="Proteomes" id="UP000262712"/>
    </source>
</evidence>
<evidence type="ECO:0000313" key="2">
    <source>
        <dbReference type="EMBL" id="AXX92091.1"/>
    </source>
</evidence>
<evidence type="ECO:0008006" key="6">
    <source>
        <dbReference type="Google" id="ProtNLM"/>
    </source>
</evidence>
<feature type="transmembrane region" description="Helical" evidence="1">
    <location>
        <begin position="7"/>
        <end position="28"/>
    </location>
</feature>
<dbReference type="Proteomes" id="UP000221222">
    <property type="component" value="Unassembled WGS sequence"/>
</dbReference>
<sequence>MKRSFSLIEVIFTITILAIITTLISSNFSNLFTNVDINKYKFQIEQIRSSIKTMKTKTLLINKTSFDNLDDAKIDKENEKLFSSILKTPIISSKNSWMKSNDKIYILNLNNNKVKFEYKNNSFMCISKNNLCKEFQ</sequence>
<keyword evidence="1" id="KW-1133">Transmembrane helix</keyword>
<keyword evidence="4" id="KW-1185">Reference proteome</keyword>
<evidence type="ECO:0000313" key="3">
    <source>
        <dbReference type="EMBL" id="PHO19319.1"/>
    </source>
</evidence>
<evidence type="ECO:0000256" key="1">
    <source>
        <dbReference type="SAM" id="Phobius"/>
    </source>
</evidence>
<dbReference type="Proteomes" id="UP000262712">
    <property type="component" value="Chromosome"/>
</dbReference>
<keyword evidence="1" id="KW-0472">Membrane</keyword>
<reference evidence="2 5" key="2">
    <citation type="submission" date="2018-08" db="EMBL/GenBank/DDBJ databases">
        <title>Complete genome of the Arcobacter molluscorum type strain LMG 25693.</title>
        <authorList>
            <person name="Miller W.G."/>
            <person name="Yee E."/>
            <person name="Bono J.L."/>
        </authorList>
    </citation>
    <scope>NUCLEOTIDE SEQUENCE [LARGE SCALE GENOMIC DNA]</scope>
    <source>
        <strain evidence="2 5">CECT 7696</strain>
    </source>
</reference>
<proteinExistence type="predicted"/>